<evidence type="ECO:0000313" key="2">
    <source>
        <dbReference type="EMBL" id="GAX81454.1"/>
    </source>
</evidence>
<accession>A0A250XEE2</accession>
<organism evidence="2 3">
    <name type="scientific">Chlamydomonas eustigma</name>
    <dbReference type="NCBI Taxonomy" id="1157962"/>
    <lineage>
        <taxon>Eukaryota</taxon>
        <taxon>Viridiplantae</taxon>
        <taxon>Chlorophyta</taxon>
        <taxon>core chlorophytes</taxon>
        <taxon>Chlorophyceae</taxon>
        <taxon>CS clade</taxon>
        <taxon>Chlamydomonadales</taxon>
        <taxon>Chlamydomonadaceae</taxon>
        <taxon>Chlamydomonas</taxon>
    </lineage>
</organism>
<dbReference type="Gene3D" id="1.10.950.10">
    <property type="entry name" value="Villin headpiece domain"/>
    <property type="match status" value="1"/>
</dbReference>
<name>A0A250XEE2_9CHLO</name>
<keyword evidence="3" id="KW-1185">Reference proteome</keyword>
<gene>
    <name evidence="2" type="ORF">CEUSTIGMA_g8883.t1</name>
</gene>
<dbReference type="SMART" id="SM00153">
    <property type="entry name" value="VHP"/>
    <property type="match status" value="1"/>
</dbReference>
<reference evidence="2 3" key="1">
    <citation type="submission" date="2017-08" db="EMBL/GenBank/DDBJ databases">
        <title>Acidophilic green algal genome provides insights into adaptation to an acidic environment.</title>
        <authorList>
            <person name="Hirooka S."/>
            <person name="Hirose Y."/>
            <person name="Kanesaki Y."/>
            <person name="Higuchi S."/>
            <person name="Fujiwara T."/>
            <person name="Onuma R."/>
            <person name="Era A."/>
            <person name="Ohbayashi R."/>
            <person name="Uzuka A."/>
            <person name="Nozaki H."/>
            <person name="Yoshikawa H."/>
            <person name="Miyagishima S.Y."/>
        </authorList>
    </citation>
    <scope>NUCLEOTIDE SEQUENCE [LARGE SCALE GENOMIC DNA]</scope>
    <source>
        <strain evidence="2 3">NIES-2499</strain>
    </source>
</reference>
<dbReference type="Proteomes" id="UP000232323">
    <property type="component" value="Unassembled WGS sequence"/>
</dbReference>
<evidence type="ECO:0000259" key="1">
    <source>
        <dbReference type="PROSITE" id="PS51089"/>
    </source>
</evidence>
<proteinExistence type="predicted"/>
<sequence length="117" mass="13550">MITSICVLNLDVLFPPLQISKFSASPVLKALSSHDKQNTPNASMLLKLGAFRLQPLVDTIPYEELVKLRLEDGIDPTRKEDYLTDEEFLKVFSVEREKFKKLPDWKRQLKKKEVSLF</sequence>
<dbReference type="GO" id="GO:0007010">
    <property type="term" value="P:cytoskeleton organization"/>
    <property type="evidence" value="ECO:0007669"/>
    <property type="project" value="InterPro"/>
</dbReference>
<dbReference type="Pfam" id="PF02209">
    <property type="entry name" value="VHP"/>
    <property type="match status" value="1"/>
</dbReference>
<dbReference type="InterPro" id="IPR036886">
    <property type="entry name" value="Villin_headpiece_dom_sf"/>
</dbReference>
<evidence type="ECO:0000313" key="3">
    <source>
        <dbReference type="Proteomes" id="UP000232323"/>
    </source>
</evidence>
<dbReference type="GO" id="GO:0003779">
    <property type="term" value="F:actin binding"/>
    <property type="evidence" value="ECO:0007669"/>
    <property type="project" value="InterPro"/>
</dbReference>
<dbReference type="InterPro" id="IPR003128">
    <property type="entry name" value="Villin_headpiece"/>
</dbReference>
<dbReference type="STRING" id="1157962.A0A250XEE2"/>
<feature type="domain" description="HP" evidence="1">
    <location>
        <begin position="54"/>
        <end position="117"/>
    </location>
</feature>
<dbReference type="EMBL" id="BEGY01000065">
    <property type="protein sequence ID" value="GAX81454.1"/>
    <property type="molecule type" value="Genomic_DNA"/>
</dbReference>
<protein>
    <recommendedName>
        <fullName evidence="1">HP domain-containing protein</fullName>
    </recommendedName>
</protein>
<dbReference type="PROSITE" id="PS51089">
    <property type="entry name" value="HP"/>
    <property type="match status" value="1"/>
</dbReference>
<dbReference type="SUPFAM" id="SSF47050">
    <property type="entry name" value="VHP, Villin headpiece domain"/>
    <property type="match status" value="1"/>
</dbReference>
<dbReference type="OrthoDB" id="6375767at2759"/>
<dbReference type="AlphaFoldDB" id="A0A250XEE2"/>
<comment type="caution">
    <text evidence="2">The sequence shown here is derived from an EMBL/GenBank/DDBJ whole genome shotgun (WGS) entry which is preliminary data.</text>
</comment>